<sequence>MKNNISSFPNGFIWGAATASYQIEGAWDEDGKGESIWDRFSHTPGKTQNGDSGDIACDHYHRWHDDVAIMKELGLQAYRFSISWPRVLPAGLGEINQIGIDFYSNLVDALLEAGIEPYVTLYHWDLPQAMQDLGGWPERMIVDAFVEYSDVLSRALGDRVKHWITLNEPWVSAFVGYREGRHAPGHTDLDEAIAAAHHLLLSHGEAVPVIRANCPGASVGITLNLTPQEPASPSIADRKEANWVDGYINRWFLDALVGRGYPQDMVDGFGNTMEFVLPGDLDAISVPIDFLGVNYYTRGIARSNDVPEVDNLPPTVFRGDEITEMDWEVYPMGLYNILGRLHFDYGFPAIYITENGASFPDIITPEGQVDDTARLSYIQRHLAKVNETIQIGVPVKGYFVWSLFDNFEWAFGYSKRFGIVYVDYETQERILKSSASWYRKVIKRNSIDVNI</sequence>
<evidence type="ECO:0000256" key="2">
    <source>
        <dbReference type="ARBA" id="ARBA00010838"/>
    </source>
</evidence>
<gene>
    <name evidence="13" type="ORF">H8E29_10640</name>
</gene>
<reference evidence="13 14" key="1">
    <citation type="submission" date="2020-08" db="EMBL/GenBank/DDBJ databases">
        <title>Bridging the membrane lipid divide: bacteria of the FCB group superphylum have the potential to synthesize archaeal ether lipids.</title>
        <authorList>
            <person name="Villanueva L."/>
            <person name="Von Meijenfeldt F.A.B."/>
            <person name="Westbye A.B."/>
            <person name="Yadav S."/>
            <person name="Hopmans E.C."/>
            <person name="Dutilh B.E."/>
            <person name="Sinninghe Damste J.S."/>
        </authorList>
    </citation>
    <scope>NUCLEOTIDE SEQUENCE [LARGE SCALE GENOMIC DNA]</scope>
    <source>
        <strain evidence="13">NIOZ-UU36</strain>
    </source>
</reference>
<proteinExistence type="inferred from homology"/>
<evidence type="ECO:0000313" key="13">
    <source>
        <dbReference type="EMBL" id="MBC8335715.1"/>
    </source>
</evidence>
<evidence type="ECO:0000256" key="9">
    <source>
        <dbReference type="PIRSR" id="PIRSR617736-1"/>
    </source>
</evidence>
<dbReference type="NCBIfam" id="TIGR03356">
    <property type="entry name" value="BGL"/>
    <property type="match status" value="1"/>
</dbReference>
<keyword evidence="4 12" id="KW-0378">Hydrolase</keyword>
<feature type="binding site" evidence="10">
    <location>
        <position position="401"/>
    </location>
    <ligand>
        <name>substrate</name>
    </ligand>
</feature>
<evidence type="ECO:0000256" key="8">
    <source>
        <dbReference type="ARBA" id="ARBA00023326"/>
    </source>
</evidence>
<feature type="binding site" evidence="10">
    <location>
        <position position="296"/>
    </location>
    <ligand>
        <name>substrate</name>
    </ligand>
</feature>
<keyword evidence="5" id="KW-0136">Cellulose degradation</keyword>
<dbReference type="InterPro" id="IPR001360">
    <property type="entry name" value="Glyco_hydro_1"/>
</dbReference>
<evidence type="ECO:0000256" key="7">
    <source>
        <dbReference type="ARBA" id="ARBA00023295"/>
    </source>
</evidence>
<dbReference type="Proteomes" id="UP000614469">
    <property type="component" value="Unassembled WGS sequence"/>
</dbReference>
<evidence type="ECO:0000256" key="1">
    <source>
        <dbReference type="ARBA" id="ARBA00000448"/>
    </source>
</evidence>
<dbReference type="EC" id="3.2.1.21" evidence="3 12"/>
<keyword evidence="7 12" id="KW-0326">Glycosidase</keyword>
<evidence type="ECO:0000256" key="11">
    <source>
        <dbReference type="PROSITE-ProRule" id="PRU10055"/>
    </source>
</evidence>
<evidence type="ECO:0000313" key="14">
    <source>
        <dbReference type="Proteomes" id="UP000614469"/>
    </source>
</evidence>
<dbReference type="PANTHER" id="PTHR10353:SF36">
    <property type="entry name" value="LP05116P"/>
    <property type="match status" value="1"/>
</dbReference>
<evidence type="ECO:0000256" key="12">
    <source>
        <dbReference type="RuleBase" id="RU361175"/>
    </source>
</evidence>
<comment type="similarity">
    <text evidence="2 12">Belongs to the glycosyl hydrolase 1 family.</text>
</comment>
<feature type="binding site" evidence="10">
    <location>
        <position position="22"/>
    </location>
    <ligand>
        <name>substrate</name>
    </ligand>
</feature>
<dbReference type="Pfam" id="PF00232">
    <property type="entry name" value="Glyco_hydro_1"/>
    <property type="match status" value="1"/>
</dbReference>
<feature type="binding site" evidence="10">
    <location>
        <begin position="408"/>
        <end position="409"/>
    </location>
    <ligand>
        <name>substrate</name>
    </ligand>
</feature>
<keyword evidence="6" id="KW-0119">Carbohydrate metabolism</keyword>
<accession>A0A8J6TIF7</accession>
<feature type="binding site" evidence="10">
    <location>
        <position position="123"/>
    </location>
    <ligand>
        <name>substrate</name>
    </ligand>
</feature>
<dbReference type="GO" id="GO:0008422">
    <property type="term" value="F:beta-glucosidase activity"/>
    <property type="evidence" value="ECO:0007669"/>
    <property type="project" value="UniProtKB-EC"/>
</dbReference>
<evidence type="ECO:0000256" key="3">
    <source>
        <dbReference type="ARBA" id="ARBA00012744"/>
    </source>
</evidence>
<dbReference type="FunFam" id="3.20.20.80:FF:000004">
    <property type="entry name" value="Beta-glucosidase 6-phospho-beta-glucosidase"/>
    <property type="match status" value="1"/>
</dbReference>
<feature type="binding site" evidence="10">
    <location>
        <position position="167"/>
    </location>
    <ligand>
        <name>substrate</name>
    </ligand>
</feature>
<dbReference type="PROSITE" id="PS00572">
    <property type="entry name" value="GLYCOSYL_HYDROL_F1_1"/>
    <property type="match status" value="1"/>
</dbReference>
<organism evidence="13 14">
    <name type="scientific">Candidatus Desulfolinea nitratireducens</name>
    <dbReference type="NCBI Taxonomy" id="2841698"/>
    <lineage>
        <taxon>Bacteria</taxon>
        <taxon>Bacillati</taxon>
        <taxon>Chloroflexota</taxon>
        <taxon>Anaerolineae</taxon>
        <taxon>Anaerolineales</taxon>
        <taxon>Anaerolineales incertae sedis</taxon>
        <taxon>Candidatus Desulfolinea</taxon>
    </lineage>
</organism>
<dbReference type="Gene3D" id="3.20.20.80">
    <property type="entry name" value="Glycosidases"/>
    <property type="match status" value="1"/>
</dbReference>
<protein>
    <recommendedName>
        <fullName evidence="3 12">Beta-glucosidase</fullName>
        <ecNumber evidence="3 12">3.2.1.21</ecNumber>
    </recommendedName>
</protein>
<dbReference type="GO" id="GO:0030245">
    <property type="term" value="P:cellulose catabolic process"/>
    <property type="evidence" value="ECO:0007669"/>
    <property type="project" value="UniProtKB-KW"/>
</dbReference>
<dbReference type="InterPro" id="IPR033132">
    <property type="entry name" value="GH_1_N_CS"/>
</dbReference>
<comment type="catalytic activity">
    <reaction evidence="1 12">
        <text>Hydrolysis of terminal, non-reducing beta-D-glucosyl residues with release of beta-D-glucose.</text>
        <dbReference type="EC" id="3.2.1.21"/>
    </reaction>
</comment>
<dbReference type="AlphaFoldDB" id="A0A8J6TIF7"/>
<comment type="caution">
    <text evidence="13">The sequence shown here is derived from an EMBL/GenBank/DDBJ whole genome shotgun (WGS) entry which is preliminary data.</text>
</comment>
<evidence type="ECO:0000256" key="4">
    <source>
        <dbReference type="ARBA" id="ARBA00022801"/>
    </source>
</evidence>
<dbReference type="PROSITE" id="PS00653">
    <property type="entry name" value="GLYCOSYL_HYDROL_F1_2"/>
    <property type="match status" value="1"/>
</dbReference>
<dbReference type="SUPFAM" id="SSF51445">
    <property type="entry name" value="(Trans)glycosidases"/>
    <property type="match status" value="1"/>
</dbReference>
<dbReference type="EMBL" id="JACNJN010000120">
    <property type="protein sequence ID" value="MBC8335715.1"/>
    <property type="molecule type" value="Genomic_DNA"/>
</dbReference>
<feature type="active site" description="Proton donor" evidence="9">
    <location>
        <position position="168"/>
    </location>
</feature>
<evidence type="ECO:0000256" key="10">
    <source>
        <dbReference type="PIRSR" id="PIRSR617736-2"/>
    </source>
</evidence>
<dbReference type="GO" id="GO:0005829">
    <property type="term" value="C:cytosol"/>
    <property type="evidence" value="ECO:0007669"/>
    <property type="project" value="TreeGrafter"/>
</dbReference>
<dbReference type="PANTHER" id="PTHR10353">
    <property type="entry name" value="GLYCOSYL HYDROLASE"/>
    <property type="match status" value="1"/>
</dbReference>
<evidence type="ECO:0000256" key="5">
    <source>
        <dbReference type="ARBA" id="ARBA00023001"/>
    </source>
</evidence>
<name>A0A8J6TIF7_9CHLR</name>
<feature type="active site" description="Nucleophile" evidence="9 11">
    <location>
        <position position="354"/>
    </location>
</feature>
<keyword evidence="8" id="KW-0624">Polysaccharide degradation</keyword>
<dbReference type="PRINTS" id="PR00131">
    <property type="entry name" value="GLHYDRLASE1"/>
</dbReference>
<dbReference type="InterPro" id="IPR017736">
    <property type="entry name" value="Glyco_hydro_1_beta-glucosidase"/>
</dbReference>
<evidence type="ECO:0000256" key="6">
    <source>
        <dbReference type="ARBA" id="ARBA00023277"/>
    </source>
</evidence>
<dbReference type="InterPro" id="IPR017853">
    <property type="entry name" value="GH"/>
</dbReference>
<dbReference type="InterPro" id="IPR018120">
    <property type="entry name" value="Glyco_hydro_1_AS"/>
</dbReference>